<sequence>MNALNCLPLSVVKLLAFFHEELSERRPGRFAQTVQLWVGCLLVVLISMTFEIPFLALSLAVLFYGIQSNAFYTKFVAILFVVATVLEIGSLFLIYKWAYSYPLIRMLIASVVVLFCMFMMRAHRLGLVFFAVAIVAMYGQSFPGMLDYPEVVVRLTLWCIVVGLYPTLLMVLVGVLWFPSRAVGQMRKALCDRLDDALNHLTTNAAPLPEKRIEREALALQKLNVFCLADDADWQARSAWWQNCVSTVTYLYATLNRYSATAASPSPALVQTLCNEIASLRQAIARGEAWQSAWTPSEEERADARACGLENICEPLRQLGQMAPDSPPAPVVKPPSMAPDAFSNPAYIRYALKTLLACMICYVFYSGVDWEGIHTCMLTCIIVANPSIGSSYQKMSLRFGGALCGAILALLVTIFIMPWLDNIVELLCLLAPIFLLGAWIATGSERSSYIGTQMIVTFALATLENVFGPVYDLVEIRDRAVGILIGTAVSAVIYTFIWPESEAGVLPQKLAGALGMLGKLLRVPRQSDPASQRTYLQLRIGCHAAFNASEEMCERIALEYQLTAEERARLIADSQAVIKQGRDILYRWDTMPSDTQAEHMAQALEQYAAGLANRTSRSPALALAAASALPEQERAIVHLLSCLPDWTAPEHTPAEKSAARNNPIMIRTSSRLLLCCLLGSATTLSGCALIRSDSAPHQQLQPEQIKLANDIHLASSGWPQAQWWRQFNDPQLDAIIQQTLAGSHTLAEAKLREKKAQSQAELLEAGSQLQVAALGMLNRQRASANGFLGPYALDAPRLGMDGPYYYGSYHRSVRRD</sequence>
<reference evidence="8 9" key="1">
    <citation type="submission" date="2018-12" db="EMBL/GenBank/DDBJ databases">
        <authorList>
            <consortium name="Pathogen Informatics"/>
        </authorList>
    </citation>
    <scope>NUCLEOTIDE SEQUENCE [LARGE SCALE GENOMIC DNA]</scope>
    <source>
        <strain evidence="8 9">NCTC5773</strain>
    </source>
</reference>
<feature type="transmembrane region" description="Helical" evidence="7">
    <location>
        <begin position="155"/>
        <end position="178"/>
    </location>
</feature>
<evidence type="ECO:0000313" key="8">
    <source>
        <dbReference type="EMBL" id="VEA07343.1"/>
    </source>
</evidence>
<dbReference type="Pfam" id="PF04632">
    <property type="entry name" value="FUSC"/>
    <property type="match status" value="1"/>
</dbReference>
<evidence type="ECO:0000256" key="6">
    <source>
        <dbReference type="ARBA" id="ARBA00023136"/>
    </source>
</evidence>
<dbReference type="AlphaFoldDB" id="A0A6D2GG17"/>
<accession>A0A6D2GG17</accession>
<evidence type="ECO:0000313" key="9">
    <source>
        <dbReference type="Proteomes" id="UP000267858"/>
    </source>
</evidence>
<dbReference type="InterPro" id="IPR006726">
    <property type="entry name" value="PHBA_efflux_AaeB/fusaric-R"/>
</dbReference>
<keyword evidence="5 7" id="KW-1133">Transmembrane helix</keyword>
<feature type="transmembrane region" description="Helical" evidence="7">
    <location>
        <begin position="36"/>
        <end position="63"/>
    </location>
</feature>
<feature type="transmembrane region" description="Helical" evidence="7">
    <location>
        <begin position="399"/>
        <end position="417"/>
    </location>
</feature>
<keyword evidence="4 7" id="KW-0812">Transmembrane</keyword>
<evidence type="ECO:0000256" key="4">
    <source>
        <dbReference type="ARBA" id="ARBA00022692"/>
    </source>
</evidence>
<comment type="subcellular location">
    <subcellularLocation>
        <location evidence="1">Cell membrane</location>
        <topology evidence="1">Multi-pass membrane protein</topology>
    </subcellularLocation>
</comment>
<dbReference type="SUPFAM" id="SSF56954">
    <property type="entry name" value="Outer membrane efflux proteins (OEP)"/>
    <property type="match status" value="1"/>
</dbReference>
<evidence type="ECO:0000256" key="3">
    <source>
        <dbReference type="ARBA" id="ARBA00022475"/>
    </source>
</evidence>
<organism evidence="8 9">
    <name type="scientific">Salmonella enterica subsp. salamae</name>
    <dbReference type="NCBI Taxonomy" id="59202"/>
    <lineage>
        <taxon>Bacteria</taxon>
        <taxon>Pseudomonadati</taxon>
        <taxon>Pseudomonadota</taxon>
        <taxon>Gammaproteobacteria</taxon>
        <taxon>Enterobacterales</taxon>
        <taxon>Enterobacteriaceae</taxon>
        <taxon>Salmonella</taxon>
    </lineage>
</organism>
<feature type="transmembrane region" description="Helical" evidence="7">
    <location>
        <begin position="423"/>
        <end position="442"/>
    </location>
</feature>
<dbReference type="Proteomes" id="UP000267858">
    <property type="component" value="Chromosome"/>
</dbReference>
<dbReference type="PANTHER" id="PTHR30509">
    <property type="entry name" value="P-HYDROXYBENZOIC ACID EFFLUX PUMP SUBUNIT-RELATED"/>
    <property type="match status" value="1"/>
</dbReference>
<keyword evidence="2" id="KW-0813">Transport</keyword>
<dbReference type="Gene3D" id="1.20.1600.10">
    <property type="entry name" value="Outer membrane efflux proteins (OEP)"/>
    <property type="match status" value="1"/>
</dbReference>
<feature type="transmembrane region" description="Helical" evidence="7">
    <location>
        <begin position="480"/>
        <end position="499"/>
    </location>
</feature>
<gene>
    <name evidence="8" type="primary">mdtP_1</name>
    <name evidence="8" type="ORF">NCTC5773_04697</name>
</gene>
<feature type="transmembrane region" description="Helical" evidence="7">
    <location>
        <begin position="454"/>
        <end position="474"/>
    </location>
</feature>
<feature type="transmembrane region" description="Helical" evidence="7">
    <location>
        <begin position="101"/>
        <end position="118"/>
    </location>
</feature>
<proteinExistence type="predicted"/>
<protein>
    <submittedName>
        <fullName evidence="8">Multidrug efflux system protein MdtO</fullName>
    </submittedName>
</protein>
<dbReference type="NCBIfam" id="NF008510">
    <property type="entry name" value="PRK11427.1"/>
    <property type="match status" value="1"/>
</dbReference>
<evidence type="ECO:0000256" key="1">
    <source>
        <dbReference type="ARBA" id="ARBA00004651"/>
    </source>
</evidence>
<evidence type="ECO:0000256" key="2">
    <source>
        <dbReference type="ARBA" id="ARBA00022448"/>
    </source>
</evidence>
<dbReference type="PANTHER" id="PTHR30509:SF9">
    <property type="entry name" value="MULTIDRUG RESISTANCE PROTEIN MDTO"/>
    <property type="match status" value="1"/>
</dbReference>
<dbReference type="EMBL" id="LR134141">
    <property type="protein sequence ID" value="VEA07343.1"/>
    <property type="molecule type" value="Genomic_DNA"/>
</dbReference>
<feature type="transmembrane region" description="Helical" evidence="7">
    <location>
        <begin position="75"/>
        <end position="95"/>
    </location>
</feature>
<dbReference type="GO" id="GO:0022857">
    <property type="term" value="F:transmembrane transporter activity"/>
    <property type="evidence" value="ECO:0007669"/>
    <property type="project" value="InterPro"/>
</dbReference>
<feature type="transmembrane region" description="Helical" evidence="7">
    <location>
        <begin position="125"/>
        <end position="143"/>
    </location>
</feature>
<keyword evidence="6 7" id="KW-0472">Membrane</keyword>
<keyword evidence="3" id="KW-1003">Cell membrane</keyword>
<feature type="transmembrane region" description="Helical" evidence="7">
    <location>
        <begin position="347"/>
        <end position="366"/>
    </location>
</feature>
<evidence type="ECO:0000256" key="5">
    <source>
        <dbReference type="ARBA" id="ARBA00022989"/>
    </source>
</evidence>
<evidence type="ECO:0000256" key="7">
    <source>
        <dbReference type="SAM" id="Phobius"/>
    </source>
</evidence>
<dbReference type="GO" id="GO:0005886">
    <property type="term" value="C:plasma membrane"/>
    <property type="evidence" value="ECO:0007669"/>
    <property type="project" value="UniProtKB-SubCell"/>
</dbReference>
<name>A0A6D2GG17_SALER</name>